<evidence type="ECO:0000313" key="2">
    <source>
        <dbReference type="EMBL" id="KAB1185700.1"/>
    </source>
</evidence>
<accession>A0AAD3ZXB0</accession>
<keyword evidence="1" id="KW-0472">Membrane</keyword>
<comment type="caution">
    <text evidence="2">The sequence shown here is derived from an EMBL/GenBank/DDBJ whole genome shotgun (WGS) entry which is preliminary data.</text>
</comment>
<keyword evidence="1" id="KW-0812">Transmembrane</keyword>
<feature type="transmembrane region" description="Helical" evidence="1">
    <location>
        <begin position="27"/>
        <end position="46"/>
    </location>
</feature>
<protein>
    <submittedName>
        <fullName evidence="2">Uncharacterized protein</fullName>
    </submittedName>
</protein>
<gene>
    <name evidence="2" type="ORF">F6450_00995</name>
</gene>
<sequence>MINKKLTIAEKIVKRIENRKEQYPSKLGSLFILGWLFILSIWNSRVFNSIFWVTSMIFFFQGYDVFWAYLLLLFPFFSALVPVSSLLILNKAFRTGAAQRQKGEYVNPYPSYSKRHEQFKLGYYEKK</sequence>
<organism evidence="2 3">
    <name type="scientific">Photobacterium damselae subsp. damselae</name>
    <name type="common">Listonella damsela</name>
    <dbReference type="NCBI Taxonomy" id="85581"/>
    <lineage>
        <taxon>Bacteria</taxon>
        <taxon>Pseudomonadati</taxon>
        <taxon>Pseudomonadota</taxon>
        <taxon>Gammaproteobacteria</taxon>
        <taxon>Vibrionales</taxon>
        <taxon>Vibrionaceae</taxon>
        <taxon>Photobacterium</taxon>
    </lineage>
</organism>
<name>A0AAD3ZXB0_PHODD</name>
<evidence type="ECO:0000256" key="1">
    <source>
        <dbReference type="SAM" id="Phobius"/>
    </source>
</evidence>
<evidence type="ECO:0000313" key="3">
    <source>
        <dbReference type="Proteomes" id="UP000480943"/>
    </source>
</evidence>
<proteinExistence type="predicted"/>
<feature type="transmembrane region" description="Helical" evidence="1">
    <location>
        <begin position="66"/>
        <end position="89"/>
    </location>
</feature>
<dbReference type="EMBL" id="VZUQ01000014">
    <property type="protein sequence ID" value="KAB1185700.1"/>
    <property type="molecule type" value="Genomic_DNA"/>
</dbReference>
<dbReference type="Proteomes" id="UP000480943">
    <property type="component" value="Unassembled WGS sequence"/>
</dbReference>
<dbReference type="AlphaFoldDB" id="A0AAD3ZXB0"/>
<keyword evidence="1" id="KW-1133">Transmembrane helix</keyword>
<reference evidence="2 3" key="1">
    <citation type="submission" date="2019-09" db="EMBL/GenBank/DDBJ databases">
        <title>Photobacterium damselae subsp. damselae CDC-2227-81, a human clinical isolate.</title>
        <authorList>
            <person name="Osorio C.R."/>
        </authorList>
    </citation>
    <scope>NUCLEOTIDE SEQUENCE [LARGE SCALE GENOMIC DNA]</scope>
    <source>
        <strain evidence="2 3">CDC-2227-81</strain>
    </source>
</reference>
<dbReference type="RefSeq" id="WP_106340359.1">
    <property type="nucleotide sequence ID" value="NZ_JABXOQ010000111.1"/>
</dbReference>